<comment type="caution">
    <text evidence="1">The sequence shown here is derived from an EMBL/GenBank/DDBJ whole genome shotgun (WGS) entry which is preliminary data.</text>
</comment>
<sequence length="37" mass="4113">MIAFANGVFVLKKINCVIMVSNSMGKRSLDINIAEER</sequence>
<dbReference type="EMBL" id="LNQE01000886">
    <property type="protein sequence ID" value="KUG23805.1"/>
    <property type="molecule type" value="Genomic_DNA"/>
</dbReference>
<gene>
    <name evidence="1" type="ORF">ASZ90_006401</name>
</gene>
<reference evidence="1" key="1">
    <citation type="journal article" date="2015" name="Proc. Natl. Acad. Sci. U.S.A.">
        <title>Networks of energetic and metabolic interactions define dynamics in microbial communities.</title>
        <authorList>
            <person name="Embree M."/>
            <person name="Liu J.K."/>
            <person name="Al-Bassam M.M."/>
            <person name="Zengler K."/>
        </authorList>
    </citation>
    <scope>NUCLEOTIDE SEQUENCE</scope>
</reference>
<accession>A0A0W8FSF4</accession>
<dbReference type="AlphaFoldDB" id="A0A0W8FSF4"/>
<name>A0A0W8FSF4_9ZZZZ</name>
<evidence type="ECO:0000313" key="1">
    <source>
        <dbReference type="EMBL" id="KUG23805.1"/>
    </source>
</evidence>
<organism evidence="1">
    <name type="scientific">hydrocarbon metagenome</name>
    <dbReference type="NCBI Taxonomy" id="938273"/>
    <lineage>
        <taxon>unclassified sequences</taxon>
        <taxon>metagenomes</taxon>
        <taxon>ecological metagenomes</taxon>
    </lineage>
</organism>
<proteinExistence type="predicted"/>
<protein>
    <submittedName>
        <fullName evidence="1">Uncharacterized protein</fullName>
    </submittedName>
</protein>